<keyword evidence="2" id="KW-1185">Reference proteome</keyword>
<name>A0AAD7H4G3_9AGAR</name>
<proteinExistence type="predicted"/>
<evidence type="ECO:0000313" key="1">
    <source>
        <dbReference type="EMBL" id="KAJ7712137.1"/>
    </source>
</evidence>
<dbReference type="AlphaFoldDB" id="A0AAD7H4G3"/>
<comment type="caution">
    <text evidence="1">The sequence shown here is derived from an EMBL/GenBank/DDBJ whole genome shotgun (WGS) entry which is preliminary data.</text>
</comment>
<protein>
    <submittedName>
        <fullName evidence="1">Uncharacterized protein</fullName>
    </submittedName>
</protein>
<gene>
    <name evidence="1" type="ORF">B0H16DRAFT_1479706</name>
</gene>
<dbReference type="Proteomes" id="UP001215598">
    <property type="component" value="Unassembled WGS sequence"/>
</dbReference>
<organism evidence="1 2">
    <name type="scientific">Mycena metata</name>
    <dbReference type="NCBI Taxonomy" id="1033252"/>
    <lineage>
        <taxon>Eukaryota</taxon>
        <taxon>Fungi</taxon>
        <taxon>Dikarya</taxon>
        <taxon>Basidiomycota</taxon>
        <taxon>Agaricomycotina</taxon>
        <taxon>Agaricomycetes</taxon>
        <taxon>Agaricomycetidae</taxon>
        <taxon>Agaricales</taxon>
        <taxon>Marasmiineae</taxon>
        <taxon>Mycenaceae</taxon>
        <taxon>Mycena</taxon>
    </lineage>
</organism>
<evidence type="ECO:0000313" key="2">
    <source>
        <dbReference type="Proteomes" id="UP001215598"/>
    </source>
</evidence>
<accession>A0AAD7H4G3</accession>
<dbReference type="EMBL" id="JARKIB010000376">
    <property type="protein sequence ID" value="KAJ7712137.1"/>
    <property type="molecule type" value="Genomic_DNA"/>
</dbReference>
<reference evidence="1" key="1">
    <citation type="submission" date="2023-03" db="EMBL/GenBank/DDBJ databases">
        <title>Massive genome expansion in bonnet fungi (Mycena s.s.) driven by repeated elements and novel gene families across ecological guilds.</title>
        <authorList>
            <consortium name="Lawrence Berkeley National Laboratory"/>
            <person name="Harder C.B."/>
            <person name="Miyauchi S."/>
            <person name="Viragh M."/>
            <person name="Kuo A."/>
            <person name="Thoen E."/>
            <person name="Andreopoulos B."/>
            <person name="Lu D."/>
            <person name="Skrede I."/>
            <person name="Drula E."/>
            <person name="Henrissat B."/>
            <person name="Morin E."/>
            <person name="Kohler A."/>
            <person name="Barry K."/>
            <person name="LaButti K."/>
            <person name="Morin E."/>
            <person name="Salamov A."/>
            <person name="Lipzen A."/>
            <person name="Mereny Z."/>
            <person name="Hegedus B."/>
            <person name="Baldrian P."/>
            <person name="Stursova M."/>
            <person name="Weitz H."/>
            <person name="Taylor A."/>
            <person name="Grigoriev I.V."/>
            <person name="Nagy L.G."/>
            <person name="Martin F."/>
            <person name="Kauserud H."/>
        </authorList>
    </citation>
    <scope>NUCLEOTIDE SEQUENCE</scope>
    <source>
        <strain evidence="1">CBHHK182m</strain>
    </source>
</reference>
<sequence length="177" mass="20165">MHNEFVNRPTCRRRAVPGEEGVGGGLKELLGGVAEREICKRASRTQDKSTSDYVIAKMPKLWRMCHDGPRDFVPMFPAVVAFRDEIHSRYARSGSAILRVATYAAERRETVFVHRRRAHLGSSVWLLRERAYRAELGEEPVLSEEGNESEKIVFFQKNVLGVWWTAVPSKSTLVIHD</sequence>